<dbReference type="AlphaFoldDB" id="C5LKH6"/>
<dbReference type="Proteomes" id="UP000007800">
    <property type="component" value="Unassembled WGS sequence"/>
</dbReference>
<protein>
    <submittedName>
        <fullName evidence="2">Uncharacterized protein</fullName>
    </submittedName>
</protein>
<dbReference type="RefSeq" id="XP_002770927.1">
    <property type="nucleotide sequence ID" value="XM_002770881.1"/>
</dbReference>
<evidence type="ECO:0000256" key="1">
    <source>
        <dbReference type="SAM" id="MobiDB-lite"/>
    </source>
</evidence>
<proteinExistence type="predicted"/>
<feature type="compositionally biased region" description="Basic and acidic residues" evidence="1">
    <location>
        <begin position="113"/>
        <end position="135"/>
    </location>
</feature>
<keyword evidence="3" id="KW-1185">Reference proteome</keyword>
<sequence>MRRPKDAASQSGSEEATPGQGAEDFAWMQNYEAPTTPPCPSYVNYSIRRDSAGDDASTLSSVTRLGDFARDEILALADLAGEIRSRGLTGVMKVAASEAKEIVSSQAGPKLPADFRAHREEEEPGSRGGWDRCWR</sequence>
<feature type="region of interest" description="Disordered" evidence="1">
    <location>
        <begin position="1"/>
        <end position="39"/>
    </location>
</feature>
<name>C5LKH6_PERM5</name>
<dbReference type="GeneID" id="9048286"/>
<evidence type="ECO:0000313" key="2">
    <source>
        <dbReference type="EMBL" id="EER02743.1"/>
    </source>
</evidence>
<accession>C5LKH6</accession>
<dbReference type="InParanoid" id="C5LKH6"/>
<dbReference type="EMBL" id="GG682823">
    <property type="protein sequence ID" value="EER02743.1"/>
    <property type="molecule type" value="Genomic_DNA"/>
</dbReference>
<reference evidence="2 3" key="1">
    <citation type="submission" date="2008-07" db="EMBL/GenBank/DDBJ databases">
        <authorList>
            <person name="El-Sayed N."/>
            <person name="Caler E."/>
            <person name="Inman J."/>
            <person name="Amedeo P."/>
            <person name="Hass B."/>
            <person name="Wortman J."/>
        </authorList>
    </citation>
    <scope>NUCLEOTIDE SEQUENCE [LARGE SCALE GENOMIC DNA]</scope>
    <source>
        <strain evidence="3">ATCC 50983 / TXsc</strain>
    </source>
</reference>
<feature type="region of interest" description="Disordered" evidence="1">
    <location>
        <begin position="103"/>
        <end position="135"/>
    </location>
</feature>
<organism evidence="3">
    <name type="scientific">Perkinsus marinus (strain ATCC 50983 / TXsc)</name>
    <dbReference type="NCBI Taxonomy" id="423536"/>
    <lineage>
        <taxon>Eukaryota</taxon>
        <taxon>Sar</taxon>
        <taxon>Alveolata</taxon>
        <taxon>Perkinsozoa</taxon>
        <taxon>Perkinsea</taxon>
        <taxon>Perkinsida</taxon>
        <taxon>Perkinsidae</taxon>
        <taxon>Perkinsus</taxon>
    </lineage>
</organism>
<gene>
    <name evidence="2" type="ORF">Pmar_PMAR003216</name>
</gene>
<evidence type="ECO:0000313" key="3">
    <source>
        <dbReference type="Proteomes" id="UP000007800"/>
    </source>
</evidence>